<name>A0A1I4ZHK9_9HYPH</name>
<evidence type="ECO:0000313" key="3">
    <source>
        <dbReference type="Proteomes" id="UP000199236"/>
    </source>
</evidence>
<evidence type="ECO:0000256" key="1">
    <source>
        <dbReference type="SAM" id="MobiDB-lite"/>
    </source>
</evidence>
<feature type="compositionally biased region" description="Polar residues" evidence="1">
    <location>
        <begin position="271"/>
        <end position="280"/>
    </location>
</feature>
<feature type="region of interest" description="Disordered" evidence="1">
    <location>
        <begin position="271"/>
        <end position="291"/>
    </location>
</feature>
<feature type="compositionally biased region" description="Basic residues" evidence="1">
    <location>
        <begin position="281"/>
        <end position="291"/>
    </location>
</feature>
<dbReference type="SUPFAM" id="SSF89550">
    <property type="entry name" value="PHP domain-like"/>
    <property type="match status" value="1"/>
</dbReference>
<gene>
    <name evidence="2" type="ORF">SAMN04488056_10189</name>
</gene>
<accession>A0A1I4ZHK9</accession>
<organism evidence="2 3">
    <name type="scientific">Cohaesibacter marisflavi</name>
    <dbReference type="NCBI Taxonomy" id="655353"/>
    <lineage>
        <taxon>Bacteria</taxon>
        <taxon>Pseudomonadati</taxon>
        <taxon>Pseudomonadota</taxon>
        <taxon>Alphaproteobacteria</taxon>
        <taxon>Hyphomicrobiales</taxon>
        <taxon>Cohaesibacteraceae</taxon>
    </lineage>
</organism>
<keyword evidence="3" id="KW-1185">Reference proteome</keyword>
<reference evidence="2 3" key="1">
    <citation type="submission" date="2016-10" db="EMBL/GenBank/DDBJ databases">
        <authorList>
            <person name="de Groot N.N."/>
        </authorList>
    </citation>
    <scope>NUCLEOTIDE SEQUENCE [LARGE SCALE GENOMIC DNA]</scope>
    <source>
        <strain evidence="2 3">CGMCC 1.9157</strain>
    </source>
</reference>
<proteinExistence type="predicted"/>
<dbReference type="OrthoDB" id="9807387at2"/>
<dbReference type="Gene3D" id="3.20.20.140">
    <property type="entry name" value="Metal-dependent hydrolases"/>
    <property type="match status" value="1"/>
</dbReference>
<dbReference type="RefSeq" id="WP_090067752.1">
    <property type="nucleotide sequence ID" value="NZ_FOVR01000001.1"/>
</dbReference>
<dbReference type="AlphaFoldDB" id="A0A1I4ZHK9"/>
<dbReference type="InterPro" id="IPR016195">
    <property type="entry name" value="Pol/histidinol_Pase-like"/>
</dbReference>
<dbReference type="Proteomes" id="UP000199236">
    <property type="component" value="Unassembled WGS sequence"/>
</dbReference>
<dbReference type="EMBL" id="FOVR01000001">
    <property type="protein sequence ID" value="SFN49469.1"/>
    <property type="molecule type" value="Genomic_DNA"/>
</dbReference>
<sequence length="291" mass="32616">MGLYEPDKSFAIDTHFHANVFRRPHAKRRRIATQLSRYAAHLDGLCSTEHAYKQPLEAYDFLCEMVGHYELDLTTVPGVENISREGVEVIQLFESRAALVSALKAFPAFSWSIHDAVSLQSPDCVTILPHPFSPSGTGIVSGIGFDRACQLLSHFDYIEISNGSFLEVPLDALPRTKFKDQVEKTTQFPEELMPLGVGRSYGSDAHRPRDINLFSSLVKGYDESVFQALTMRQDLKPILRTIAEFRAVGKISRSLLTSSIEYMQKQDYKLTNNGDGTRSSLAKRARSRILG</sequence>
<protein>
    <submittedName>
        <fullName evidence="2">Uncharacterized protein</fullName>
    </submittedName>
</protein>
<evidence type="ECO:0000313" key="2">
    <source>
        <dbReference type="EMBL" id="SFN49469.1"/>
    </source>
</evidence>